<dbReference type="EMBL" id="CP003040">
    <property type="protein sequence ID" value="AEN97372.1"/>
    <property type="molecule type" value="Genomic_DNA"/>
</dbReference>
<proteinExistence type="predicted"/>
<gene>
    <name evidence="1" type="ordered locus">RHOM_11320</name>
</gene>
<protein>
    <recommendedName>
        <fullName evidence="3">Replication protein</fullName>
    </recommendedName>
</protein>
<accession>G2SXU6</accession>
<reference evidence="1 2" key="1">
    <citation type="journal article" date="2015" name="Genome Announc.">
        <title>Complete genome sequence of the human gut symbiont Roseburia hominis.</title>
        <authorList>
            <person name="Travis A.J."/>
            <person name="Kelly D."/>
            <person name="Flint H.J."/>
            <person name="Aminov R.I."/>
        </authorList>
    </citation>
    <scope>NUCLEOTIDE SEQUENCE [LARGE SCALE GENOMIC DNA]</scope>
    <source>
        <strain evidence="2">DSM 16839 / JCM 17582 / NCIMB 14029 / A2-183</strain>
    </source>
</reference>
<organism evidence="1 2">
    <name type="scientific">Roseburia hominis (strain DSM 16839 / JCM 17582 / NCIMB 14029 / A2-183)</name>
    <dbReference type="NCBI Taxonomy" id="585394"/>
    <lineage>
        <taxon>Bacteria</taxon>
        <taxon>Bacillati</taxon>
        <taxon>Bacillota</taxon>
        <taxon>Clostridia</taxon>
        <taxon>Lachnospirales</taxon>
        <taxon>Lachnospiraceae</taxon>
        <taxon>Roseburia</taxon>
    </lineage>
</organism>
<dbReference type="InterPro" id="IPR027417">
    <property type="entry name" value="P-loop_NTPase"/>
</dbReference>
<evidence type="ECO:0008006" key="3">
    <source>
        <dbReference type="Google" id="ProtNLM"/>
    </source>
</evidence>
<dbReference type="HOGENOM" id="CLU_523611_0_0_9"/>
<evidence type="ECO:0000313" key="1">
    <source>
        <dbReference type="EMBL" id="AEN97372.1"/>
    </source>
</evidence>
<keyword evidence="2" id="KW-1185">Reference proteome</keyword>
<sequence length="520" mass="59989">MNDMFLDDIKKDVSVTTYTDTSTSAIHTYPDDAIITDIINCVNTAFPDTSRQQRMIYVHKIINCHRPYSDGGIVPNPLTDKDAQNYTIGFRSKLRQFAFKIYIEQLPNGIIDFIKRVQSVEKTTYQVIAIIHDRDIKLDVHDLYAEARLKPHIHIIVRCTDSKKRVHVQTVMNMLGIIFRKGIDDALIVRNKGIDTIHKKFAIATTYLTHDTEDAAKHKEHYELDEYISNLSIEEIQTIRDGYTRLTTSTNKVDKQRMAELDEYAFNIGYELKDFDEWYNTLSFAERCNASMKTVQESYMRGCQKKFDERVPILRKCIFIHGAPNTGKTYATERALAGRKTLHVGGGGTGKFDSLKPSHDAIIVDDDVCPNLLNMSDNYACKAYRRGRNNPIWAGEWLIVTSNLPFREWLFKCGFSYKEEDSHVKAMFSRFFVCKVVGDDSSAELYLLNPSTRGLVEEQKQRMRDFLQFQKVFNDTIQNYHAEKSRNDFDAFAFVTNHCPFGDFPERQKKAFASLYDNGS</sequence>
<dbReference type="BioCyc" id="RHOM585394:G1H02-2260-MONOMER"/>
<dbReference type="RefSeq" id="WP_014080383.1">
    <property type="nucleotide sequence ID" value="NC_015977.1"/>
</dbReference>
<evidence type="ECO:0000313" key="2">
    <source>
        <dbReference type="Proteomes" id="UP000008178"/>
    </source>
</evidence>
<dbReference type="AlphaFoldDB" id="G2SXU6"/>
<dbReference type="STRING" id="585394.RHOM_11320"/>
<dbReference type="OrthoDB" id="9778516at2"/>
<dbReference type="KEGG" id="rho:RHOM_11320"/>
<name>G2SXU6_ROSHA</name>
<dbReference type="Gene3D" id="3.40.1310.30">
    <property type="match status" value="1"/>
</dbReference>
<dbReference type="Proteomes" id="UP000008178">
    <property type="component" value="Chromosome"/>
</dbReference>
<dbReference type="SUPFAM" id="SSF52540">
    <property type="entry name" value="P-loop containing nucleoside triphosphate hydrolases"/>
    <property type="match status" value="1"/>
</dbReference>
<dbReference type="GeneID" id="93724016"/>